<dbReference type="AlphaFoldDB" id="A0A1J1LC29"/>
<keyword evidence="2" id="KW-1185">Reference proteome</keyword>
<dbReference type="Proteomes" id="UP000184315">
    <property type="component" value="Unassembled WGS sequence"/>
</dbReference>
<accession>A0A1J1LC29</accession>
<evidence type="ECO:0000313" key="2">
    <source>
        <dbReference type="Proteomes" id="UP000184315"/>
    </source>
</evidence>
<dbReference type="InterPro" id="IPR021799">
    <property type="entry name" value="PIN-like_prokaryotic"/>
</dbReference>
<reference evidence="2" key="1">
    <citation type="submission" date="2015-10" db="EMBL/GenBank/DDBJ databases">
        <authorList>
            <person name="Regsiter A."/>
            <person name="william w."/>
        </authorList>
    </citation>
    <scope>NUCLEOTIDE SEQUENCE [LARGE SCALE GENOMIC DNA]</scope>
</reference>
<name>A0A1J1LC29_9CYAN</name>
<protein>
    <recommendedName>
        <fullName evidence="3">DUF3368 domain-containing protein</fullName>
    </recommendedName>
</protein>
<dbReference type="Pfam" id="PF11848">
    <property type="entry name" value="DUF3368"/>
    <property type="match status" value="1"/>
</dbReference>
<gene>
    <name evidence="1" type="ORF">PL921410003</name>
</gene>
<sequence>MIIVSDTTPISELAKVELLDLLPQIFGKVVIPQGVFDELQTGQHPAASFVQNLTGLEVVTVNNQQVVEELQIRKWT</sequence>
<dbReference type="PANTHER" id="PTHR39550">
    <property type="entry name" value="SLL0658 PROTEIN"/>
    <property type="match status" value="1"/>
</dbReference>
<dbReference type="STRING" id="671072.PL921410003"/>
<proteinExistence type="predicted"/>
<dbReference type="PANTHER" id="PTHR39550:SF1">
    <property type="entry name" value="SLL0658 PROTEIN"/>
    <property type="match status" value="1"/>
</dbReference>
<organism evidence="1 2">
    <name type="scientific">Planktothrix tepida PCC 9214</name>
    <dbReference type="NCBI Taxonomy" id="671072"/>
    <lineage>
        <taxon>Bacteria</taxon>
        <taxon>Bacillati</taxon>
        <taxon>Cyanobacteriota</taxon>
        <taxon>Cyanophyceae</taxon>
        <taxon>Oscillatoriophycideae</taxon>
        <taxon>Oscillatoriales</taxon>
        <taxon>Microcoleaceae</taxon>
        <taxon>Planktothrix</taxon>
    </lineage>
</organism>
<dbReference type="EMBL" id="CZDF01000001">
    <property type="protein sequence ID" value="CUR30251.1"/>
    <property type="molecule type" value="Genomic_DNA"/>
</dbReference>
<dbReference type="RefSeq" id="WP_222425175.1">
    <property type="nucleotide sequence ID" value="NZ_LN889757.1"/>
</dbReference>
<evidence type="ECO:0000313" key="1">
    <source>
        <dbReference type="EMBL" id="CUR30251.1"/>
    </source>
</evidence>
<evidence type="ECO:0008006" key="3">
    <source>
        <dbReference type="Google" id="ProtNLM"/>
    </source>
</evidence>